<gene>
    <name evidence="3" type="ORF">BU26DRAFT_298425</name>
</gene>
<keyword evidence="4" id="KW-1185">Reference proteome</keyword>
<dbReference type="GeneID" id="54575075"/>
<dbReference type="AlphaFoldDB" id="A0A6A6IIL8"/>
<evidence type="ECO:0000313" key="4">
    <source>
        <dbReference type="Proteomes" id="UP000800094"/>
    </source>
</evidence>
<keyword evidence="2" id="KW-0812">Transmembrane</keyword>
<feature type="transmembrane region" description="Helical" evidence="2">
    <location>
        <begin position="15"/>
        <end position="37"/>
    </location>
</feature>
<dbReference type="Proteomes" id="UP000800094">
    <property type="component" value="Unassembled WGS sequence"/>
</dbReference>
<dbReference type="RefSeq" id="XP_033685265.1">
    <property type="nucleotide sequence ID" value="XM_033821745.1"/>
</dbReference>
<reference evidence="3" key="1">
    <citation type="journal article" date="2020" name="Stud. Mycol.">
        <title>101 Dothideomycetes genomes: a test case for predicting lifestyles and emergence of pathogens.</title>
        <authorList>
            <person name="Haridas S."/>
            <person name="Albert R."/>
            <person name="Binder M."/>
            <person name="Bloem J."/>
            <person name="Labutti K."/>
            <person name="Salamov A."/>
            <person name="Andreopoulos B."/>
            <person name="Baker S."/>
            <person name="Barry K."/>
            <person name="Bills G."/>
            <person name="Bluhm B."/>
            <person name="Cannon C."/>
            <person name="Castanera R."/>
            <person name="Culley D."/>
            <person name="Daum C."/>
            <person name="Ezra D."/>
            <person name="Gonzalez J."/>
            <person name="Henrissat B."/>
            <person name="Kuo A."/>
            <person name="Liang C."/>
            <person name="Lipzen A."/>
            <person name="Lutzoni F."/>
            <person name="Magnuson J."/>
            <person name="Mondo S."/>
            <person name="Nolan M."/>
            <person name="Ohm R."/>
            <person name="Pangilinan J."/>
            <person name="Park H.-J."/>
            <person name="Ramirez L."/>
            <person name="Alfaro M."/>
            <person name="Sun H."/>
            <person name="Tritt A."/>
            <person name="Yoshinaga Y."/>
            <person name="Zwiers L.-H."/>
            <person name="Turgeon B."/>
            <person name="Goodwin S."/>
            <person name="Spatafora J."/>
            <person name="Crous P."/>
            <person name="Grigoriev I."/>
        </authorList>
    </citation>
    <scope>NUCLEOTIDE SEQUENCE</scope>
    <source>
        <strain evidence="3">CBS 122368</strain>
    </source>
</reference>
<organism evidence="3 4">
    <name type="scientific">Trematosphaeria pertusa</name>
    <dbReference type="NCBI Taxonomy" id="390896"/>
    <lineage>
        <taxon>Eukaryota</taxon>
        <taxon>Fungi</taxon>
        <taxon>Dikarya</taxon>
        <taxon>Ascomycota</taxon>
        <taxon>Pezizomycotina</taxon>
        <taxon>Dothideomycetes</taxon>
        <taxon>Pleosporomycetidae</taxon>
        <taxon>Pleosporales</taxon>
        <taxon>Massarineae</taxon>
        <taxon>Trematosphaeriaceae</taxon>
        <taxon>Trematosphaeria</taxon>
    </lineage>
</organism>
<feature type="region of interest" description="Disordered" evidence="1">
    <location>
        <begin position="92"/>
        <end position="114"/>
    </location>
</feature>
<keyword evidence="2" id="KW-1133">Transmembrane helix</keyword>
<name>A0A6A6IIL8_9PLEO</name>
<evidence type="ECO:0000256" key="1">
    <source>
        <dbReference type="SAM" id="MobiDB-lite"/>
    </source>
</evidence>
<evidence type="ECO:0000313" key="3">
    <source>
        <dbReference type="EMBL" id="KAF2250261.1"/>
    </source>
</evidence>
<evidence type="ECO:0000256" key="2">
    <source>
        <dbReference type="SAM" id="Phobius"/>
    </source>
</evidence>
<proteinExistence type="predicted"/>
<keyword evidence="2" id="KW-0472">Membrane</keyword>
<sequence>MPTCFYRDWPMVLPALLYMSVVLSSSYIPSSVVVSLWQLSLSIADIDGFTGSRVVVLLLHASSSTTLSSLALRYVTLSPSLPTLAFIHISASNSSGPLPYSATQLAPKRSKGPQ</sequence>
<dbReference type="EMBL" id="ML987194">
    <property type="protein sequence ID" value="KAF2250261.1"/>
    <property type="molecule type" value="Genomic_DNA"/>
</dbReference>
<accession>A0A6A6IIL8</accession>
<protein>
    <submittedName>
        <fullName evidence="3">Uncharacterized protein</fullName>
    </submittedName>
</protein>
<feature type="compositionally biased region" description="Polar residues" evidence="1">
    <location>
        <begin position="92"/>
        <end position="104"/>
    </location>
</feature>